<dbReference type="InterPro" id="IPR035906">
    <property type="entry name" value="MetI-like_sf"/>
</dbReference>
<accession>A0A1J5QLS3</accession>
<comment type="caution">
    <text evidence="10">The sequence shown here is derived from an EMBL/GenBank/DDBJ whole genome shotgun (WGS) entry which is preliminary data.</text>
</comment>
<dbReference type="GO" id="GO:0055085">
    <property type="term" value="P:transmembrane transport"/>
    <property type="evidence" value="ECO:0007669"/>
    <property type="project" value="InterPro"/>
</dbReference>
<reference evidence="10" key="1">
    <citation type="submission" date="2016-10" db="EMBL/GenBank/DDBJ databases">
        <title>Sequence of Gallionella enrichment culture.</title>
        <authorList>
            <person name="Poehlein A."/>
            <person name="Muehling M."/>
            <person name="Daniel R."/>
        </authorList>
    </citation>
    <scope>NUCLEOTIDE SEQUENCE</scope>
</reference>
<dbReference type="SUPFAM" id="SSF161098">
    <property type="entry name" value="MetI-like"/>
    <property type="match status" value="1"/>
</dbReference>
<dbReference type="Pfam" id="PF00528">
    <property type="entry name" value="BPD_transp_1"/>
    <property type="match status" value="1"/>
</dbReference>
<feature type="transmembrane region" description="Helical" evidence="8">
    <location>
        <begin position="178"/>
        <end position="202"/>
    </location>
</feature>
<evidence type="ECO:0000256" key="3">
    <source>
        <dbReference type="ARBA" id="ARBA00022448"/>
    </source>
</evidence>
<keyword evidence="7 8" id="KW-0472">Membrane</keyword>
<evidence type="ECO:0000256" key="1">
    <source>
        <dbReference type="ARBA" id="ARBA00004651"/>
    </source>
</evidence>
<dbReference type="CDD" id="cd06261">
    <property type="entry name" value="TM_PBP2"/>
    <property type="match status" value="1"/>
</dbReference>
<dbReference type="EMBL" id="MLJW01000999">
    <property type="protein sequence ID" value="OIQ80879.1"/>
    <property type="molecule type" value="Genomic_DNA"/>
</dbReference>
<sequence length="314" mass="34483">MTAPAVARRKPTRSTRSTASLRHRLAERGIDTSLLMLAPALIFALVLFVYPFSYGIGLTFQPSAAIQQQWNGGVFSNYLEFFKDPFVFNSVWLTMKLAMPAALFNVLASIPMAFKLRRRFRGKKFLTTLLVLPIALGTVLTAQGLLIFAGRQGWLNRFLMQIGVIDQPLALVNNYLGVFFSLVISGFPFAFLLISSYLSGIDPSIEAAAKTMGANWGQRFRRVILPLLAPGLATTFILTFVLAFSVFPSARLVGDAMGSTRVMALMAYRAFGEQTDYGMASTIAIMMGLVELVVIAVVLMWRSFLYKGSTGGKG</sequence>
<dbReference type="Gene3D" id="1.10.3720.10">
    <property type="entry name" value="MetI-like"/>
    <property type="match status" value="1"/>
</dbReference>
<name>A0A1J5QLS3_9ZZZZ</name>
<evidence type="ECO:0000256" key="7">
    <source>
        <dbReference type="ARBA" id="ARBA00023136"/>
    </source>
</evidence>
<protein>
    <submittedName>
        <fullName evidence="10">Putrescine transport system permease protein PotH</fullName>
    </submittedName>
</protein>
<dbReference type="PANTHER" id="PTHR42929">
    <property type="entry name" value="INNER MEMBRANE ABC TRANSPORTER PERMEASE PROTEIN YDCU-RELATED-RELATED"/>
    <property type="match status" value="1"/>
</dbReference>
<keyword evidence="3" id="KW-0813">Transport</keyword>
<keyword evidence="6 8" id="KW-1133">Transmembrane helix</keyword>
<dbReference type="AlphaFoldDB" id="A0A1J5QLS3"/>
<evidence type="ECO:0000313" key="10">
    <source>
        <dbReference type="EMBL" id="OIQ80879.1"/>
    </source>
</evidence>
<organism evidence="10">
    <name type="scientific">mine drainage metagenome</name>
    <dbReference type="NCBI Taxonomy" id="410659"/>
    <lineage>
        <taxon>unclassified sequences</taxon>
        <taxon>metagenomes</taxon>
        <taxon>ecological metagenomes</taxon>
    </lineage>
</organism>
<evidence type="ECO:0000256" key="6">
    <source>
        <dbReference type="ARBA" id="ARBA00022989"/>
    </source>
</evidence>
<keyword evidence="4" id="KW-1003">Cell membrane</keyword>
<feature type="transmembrane region" description="Helical" evidence="8">
    <location>
        <begin position="126"/>
        <end position="150"/>
    </location>
</feature>
<comment type="subcellular location">
    <subcellularLocation>
        <location evidence="1">Cell membrane</location>
        <topology evidence="1">Multi-pass membrane protein</topology>
    </subcellularLocation>
</comment>
<comment type="similarity">
    <text evidence="2">Belongs to the binding-protein-dependent transport system permease family. CysTW subfamily.</text>
</comment>
<dbReference type="GO" id="GO:0005886">
    <property type="term" value="C:plasma membrane"/>
    <property type="evidence" value="ECO:0007669"/>
    <property type="project" value="UniProtKB-SubCell"/>
</dbReference>
<dbReference type="PROSITE" id="PS50928">
    <property type="entry name" value="ABC_TM1"/>
    <property type="match status" value="1"/>
</dbReference>
<feature type="domain" description="ABC transmembrane type-1" evidence="9">
    <location>
        <begin position="91"/>
        <end position="298"/>
    </location>
</feature>
<keyword evidence="5 8" id="KW-0812">Transmembrane</keyword>
<feature type="transmembrane region" description="Helical" evidence="8">
    <location>
        <begin position="91"/>
        <end position="114"/>
    </location>
</feature>
<evidence type="ECO:0000256" key="2">
    <source>
        <dbReference type="ARBA" id="ARBA00007069"/>
    </source>
</evidence>
<dbReference type="PANTHER" id="PTHR42929:SF1">
    <property type="entry name" value="INNER MEMBRANE ABC TRANSPORTER PERMEASE PROTEIN YDCU-RELATED"/>
    <property type="match status" value="1"/>
</dbReference>
<evidence type="ECO:0000256" key="4">
    <source>
        <dbReference type="ARBA" id="ARBA00022475"/>
    </source>
</evidence>
<evidence type="ECO:0000256" key="8">
    <source>
        <dbReference type="SAM" id="Phobius"/>
    </source>
</evidence>
<gene>
    <name evidence="10" type="primary">potH_6</name>
    <name evidence="10" type="ORF">GALL_373570</name>
</gene>
<proteinExistence type="inferred from homology"/>
<evidence type="ECO:0000259" key="9">
    <source>
        <dbReference type="PROSITE" id="PS50928"/>
    </source>
</evidence>
<feature type="transmembrane region" description="Helical" evidence="8">
    <location>
        <begin position="223"/>
        <end position="247"/>
    </location>
</feature>
<feature type="transmembrane region" description="Helical" evidence="8">
    <location>
        <begin position="277"/>
        <end position="301"/>
    </location>
</feature>
<dbReference type="InterPro" id="IPR000515">
    <property type="entry name" value="MetI-like"/>
</dbReference>
<evidence type="ECO:0000256" key="5">
    <source>
        <dbReference type="ARBA" id="ARBA00022692"/>
    </source>
</evidence>
<feature type="transmembrane region" description="Helical" evidence="8">
    <location>
        <begin position="34"/>
        <end position="53"/>
    </location>
</feature>